<dbReference type="InterPro" id="IPR001466">
    <property type="entry name" value="Beta-lactam-related"/>
</dbReference>
<proteinExistence type="predicted"/>
<protein>
    <submittedName>
        <fullName evidence="2">Beta-lactamase family protein</fullName>
    </submittedName>
</protein>
<dbReference type="EMBL" id="SSOB01000049">
    <property type="protein sequence ID" value="THF73806.1"/>
    <property type="molecule type" value="Genomic_DNA"/>
</dbReference>
<dbReference type="Gene3D" id="3.40.710.10">
    <property type="entry name" value="DD-peptidase/beta-lactamase superfamily"/>
    <property type="match status" value="1"/>
</dbReference>
<accession>A0A4S4BH61</accession>
<feature type="domain" description="Beta-lactamase-related" evidence="1">
    <location>
        <begin position="9"/>
        <end position="346"/>
    </location>
</feature>
<evidence type="ECO:0000259" key="1">
    <source>
        <dbReference type="Pfam" id="PF00144"/>
    </source>
</evidence>
<organism evidence="2 3">
    <name type="scientific">Cohnella fermenti</name>
    <dbReference type="NCBI Taxonomy" id="2565925"/>
    <lineage>
        <taxon>Bacteria</taxon>
        <taxon>Bacillati</taxon>
        <taxon>Bacillota</taxon>
        <taxon>Bacilli</taxon>
        <taxon>Bacillales</taxon>
        <taxon>Paenibacillaceae</taxon>
        <taxon>Cohnella</taxon>
    </lineage>
</organism>
<keyword evidence="3" id="KW-1185">Reference proteome</keyword>
<evidence type="ECO:0000313" key="2">
    <source>
        <dbReference type="EMBL" id="THF73806.1"/>
    </source>
</evidence>
<dbReference type="InterPro" id="IPR012338">
    <property type="entry name" value="Beta-lactam/transpept-like"/>
</dbReference>
<dbReference type="Proteomes" id="UP000310636">
    <property type="component" value="Unassembled WGS sequence"/>
</dbReference>
<dbReference type="InterPro" id="IPR052907">
    <property type="entry name" value="Beta-lactamase/esterase"/>
</dbReference>
<dbReference type="PANTHER" id="PTHR43319:SF3">
    <property type="entry name" value="BETA-LACTAMASE-RELATED DOMAIN-CONTAINING PROTEIN"/>
    <property type="match status" value="1"/>
</dbReference>
<dbReference type="PANTHER" id="PTHR43319">
    <property type="entry name" value="BETA-LACTAMASE-RELATED"/>
    <property type="match status" value="1"/>
</dbReference>
<dbReference type="RefSeq" id="WP_136373106.1">
    <property type="nucleotide sequence ID" value="NZ_SSOB01000049.1"/>
</dbReference>
<dbReference type="OrthoDB" id="9770183at2"/>
<sequence length="365" mass="39515">MNKVHKRMQKVLDEAVKQGRERGVQLAAYHRGRLVADVWAGVADMRTGRQVDGDTLFPVFSTTKGVAATVIHLLVERGKLSYETRIADIWPEFAAGGKLEVTVRHALNHTSGIPYMPEGLALTDVADWDAMCAAVARLEPHWEPGTHREYHAITYGWILGEIARRIDGRSFSRMMREDICEPLGIADGMFVGIPDEAEPRVAYLEEPGFSASALQTTGPQSIPAWIQPLHAWMNRADARRACVPASNGIMTARALARHYAALLPGGVDGIELLPRARMKLATEPLVTPDGEVHAMGLGYALGGEGSKMGGINAFGHGGYGGSTAFADPDNELAVAYANNLYTPQSAGTEILQELRKALGLTPSLR</sequence>
<comment type="caution">
    <text evidence="2">The sequence shown here is derived from an EMBL/GenBank/DDBJ whole genome shotgun (WGS) entry which is preliminary data.</text>
</comment>
<evidence type="ECO:0000313" key="3">
    <source>
        <dbReference type="Proteomes" id="UP000310636"/>
    </source>
</evidence>
<dbReference type="Pfam" id="PF00144">
    <property type="entry name" value="Beta-lactamase"/>
    <property type="match status" value="1"/>
</dbReference>
<dbReference type="SUPFAM" id="SSF56601">
    <property type="entry name" value="beta-lactamase/transpeptidase-like"/>
    <property type="match status" value="1"/>
</dbReference>
<name>A0A4S4BH61_9BACL</name>
<gene>
    <name evidence="2" type="ORF">E6C55_27840</name>
</gene>
<dbReference type="AlphaFoldDB" id="A0A4S4BH61"/>
<reference evidence="2 3" key="1">
    <citation type="submission" date="2019-04" db="EMBL/GenBank/DDBJ databases">
        <title>Cohnella sp. nov. isolated from preserved vegetables.</title>
        <authorList>
            <person name="Lin S.-Y."/>
            <person name="Hung M.-H."/>
            <person name="Young C.-C."/>
        </authorList>
    </citation>
    <scope>NUCLEOTIDE SEQUENCE [LARGE SCALE GENOMIC DNA]</scope>
    <source>
        <strain evidence="2 3">CC-MHH1044</strain>
    </source>
</reference>